<dbReference type="PANTHER" id="PTHR23022">
    <property type="entry name" value="TRANSPOSABLE ELEMENT-RELATED"/>
    <property type="match status" value="1"/>
</dbReference>
<dbReference type="PANTHER" id="PTHR23022:SF135">
    <property type="entry name" value="SI:DKEY-77F5.3"/>
    <property type="match status" value="1"/>
</dbReference>
<comment type="caution">
    <text evidence="3">The sequence shown here is derived from an EMBL/GenBank/DDBJ whole genome shotgun (WGS) entry which is preliminary data.</text>
</comment>
<dbReference type="EMBL" id="CAJOBD010002756">
    <property type="protein sequence ID" value="CAF3905907.1"/>
    <property type="molecule type" value="Genomic_DNA"/>
</dbReference>
<evidence type="ECO:0008006" key="5">
    <source>
        <dbReference type="Google" id="ProtNLM"/>
    </source>
</evidence>
<dbReference type="Pfam" id="PF13358">
    <property type="entry name" value="DDE_3"/>
    <property type="match status" value="1"/>
</dbReference>
<evidence type="ECO:0000259" key="1">
    <source>
        <dbReference type="Pfam" id="PF01498"/>
    </source>
</evidence>
<evidence type="ECO:0000259" key="2">
    <source>
        <dbReference type="Pfam" id="PF13358"/>
    </source>
</evidence>
<gene>
    <name evidence="3" type="ORF">JBS370_LOCUS21133</name>
</gene>
<dbReference type="AlphaFoldDB" id="A0A819HZ48"/>
<dbReference type="Gene3D" id="3.30.420.10">
    <property type="entry name" value="Ribonuclease H-like superfamily/Ribonuclease H"/>
    <property type="match status" value="1"/>
</dbReference>
<dbReference type="GO" id="GO:0006313">
    <property type="term" value="P:DNA transposition"/>
    <property type="evidence" value="ECO:0007669"/>
    <property type="project" value="InterPro"/>
</dbReference>
<dbReference type="GO" id="GO:0015074">
    <property type="term" value="P:DNA integration"/>
    <property type="evidence" value="ECO:0007669"/>
    <property type="project" value="InterPro"/>
</dbReference>
<dbReference type="Pfam" id="PF13551">
    <property type="entry name" value="HTH_29"/>
    <property type="match status" value="1"/>
</dbReference>
<proteinExistence type="predicted"/>
<sequence length="334" mass="39377">MSLPLHERYRIIFLSKDKYGPKFNVSQVAKLIKCHKTTVRRWLDRWEETKDLNDRPRTGRSRIKTAEDDKLIVDLAEQDIDEGITTKQVQEELEDRGVNISRRTVENRLIEAGFNYSKPLSKPLLSPKHQRNRLIWAKSMKNYDWNKIIVSDETTIRLNAVKKYFWQRSGERKVILTVKYPLKVNIWGCLPVKGFGRVVCFHHNLNSSFLCSKIYKNALLPTARTHFGRGRDWVLVEDNDPKHRSRTSIEWEKKHHVTSLPWPSQSPDANPIENLWSLFKIKIAARKPKTMKDLQKSIYKEWNNLPTELASKLVWSMKDHIDDLIESKGEYILY</sequence>
<dbReference type="SUPFAM" id="SSF46689">
    <property type="entry name" value="Homeodomain-like"/>
    <property type="match status" value="1"/>
</dbReference>
<dbReference type="InterPro" id="IPR047655">
    <property type="entry name" value="Transpos_IS630-like"/>
</dbReference>
<accession>A0A819HZ48</accession>
<organism evidence="3 4">
    <name type="scientific">Rotaria sordida</name>
    <dbReference type="NCBI Taxonomy" id="392033"/>
    <lineage>
        <taxon>Eukaryota</taxon>
        <taxon>Metazoa</taxon>
        <taxon>Spiralia</taxon>
        <taxon>Gnathifera</taxon>
        <taxon>Rotifera</taxon>
        <taxon>Eurotatoria</taxon>
        <taxon>Bdelloidea</taxon>
        <taxon>Philodinida</taxon>
        <taxon>Philodinidae</taxon>
        <taxon>Rotaria</taxon>
    </lineage>
</organism>
<evidence type="ECO:0000313" key="4">
    <source>
        <dbReference type="Proteomes" id="UP000663836"/>
    </source>
</evidence>
<dbReference type="InterPro" id="IPR052338">
    <property type="entry name" value="Transposase_5"/>
</dbReference>
<dbReference type="Proteomes" id="UP000663836">
    <property type="component" value="Unassembled WGS sequence"/>
</dbReference>
<name>A0A819HZ48_9BILA</name>
<protein>
    <recommendedName>
        <fullName evidence="5">Transposase</fullName>
    </recommendedName>
</protein>
<dbReference type="InterPro" id="IPR036397">
    <property type="entry name" value="RNaseH_sf"/>
</dbReference>
<feature type="domain" description="Tc1-like transposase DDE" evidence="2">
    <location>
        <begin position="148"/>
        <end position="295"/>
    </location>
</feature>
<dbReference type="InterPro" id="IPR009057">
    <property type="entry name" value="Homeodomain-like_sf"/>
</dbReference>
<feature type="domain" description="Transposase Tc1-like" evidence="1">
    <location>
        <begin position="84"/>
        <end position="140"/>
    </location>
</feature>
<dbReference type="GO" id="GO:0003677">
    <property type="term" value="F:DNA binding"/>
    <property type="evidence" value="ECO:0007669"/>
    <property type="project" value="InterPro"/>
</dbReference>
<dbReference type="InterPro" id="IPR002492">
    <property type="entry name" value="Transposase_Tc1-like"/>
</dbReference>
<dbReference type="Pfam" id="PF01498">
    <property type="entry name" value="HTH_Tnp_Tc3_2"/>
    <property type="match status" value="1"/>
</dbReference>
<dbReference type="NCBIfam" id="NF033545">
    <property type="entry name" value="transpos_IS630"/>
    <property type="match status" value="1"/>
</dbReference>
<dbReference type="InterPro" id="IPR038717">
    <property type="entry name" value="Tc1-like_DDE_dom"/>
</dbReference>
<evidence type="ECO:0000313" key="3">
    <source>
        <dbReference type="EMBL" id="CAF3905907.1"/>
    </source>
</evidence>
<reference evidence="3" key="1">
    <citation type="submission" date="2021-02" db="EMBL/GenBank/DDBJ databases">
        <authorList>
            <person name="Nowell W R."/>
        </authorList>
    </citation>
    <scope>NUCLEOTIDE SEQUENCE</scope>
</reference>